<dbReference type="Pfam" id="PF08578">
    <property type="entry name" value="DUF1765"/>
    <property type="match status" value="1"/>
</dbReference>
<feature type="compositionally biased region" description="Basic and acidic residues" evidence="1">
    <location>
        <begin position="196"/>
        <end position="206"/>
    </location>
</feature>
<proteinExistence type="predicted"/>
<feature type="compositionally biased region" description="Polar residues" evidence="1">
    <location>
        <begin position="944"/>
        <end position="959"/>
    </location>
</feature>
<feature type="region of interest" description="Disordered" evidence="1">
    <location>
        <begin position="90"/>
        <end position="236"/>
    </location>
</feature>
<feature type="compositionally biased region" description="Basic and acidic residues" evidence="1">
    <location>
        <begin position="875"/>
        <end position="890"/>
    </location>
</feature>
<dbReference type="InterPro" id="IPR013887">
    <property type="entry name" value="UPF0592"/>
</dbReference>
<accession>A0A9P8L8Z7</accession>
<feature type="compositionally biased region" description="Polar residues" evidence="1">
    <location>
        <begin position="1"/>
        <end position="12"/>
    </location>
</feature>
<feature type="region of interest" description="Disordered" evidence="1">
    <location>
        <begin position="873"/>
        <end position="900"/>
    </location>
</feature>
<dbReference type="PANTHER" id="PTHR37988">
    <property type="entry name" value="UPF0592 MEMBRANE PROTEIN C7D4.03C"/>
    <property type="match status" value="1"/>
</dbReference>
<evidence type="ECO:0000313" key="2">
    <source>
        <dbReference type="EMBL" id="KAH0556428.1"/>
    </source>
</evidence>
<evidence type="ECO:0008006" key="4">
    <source>
        <dbReference type="Google" id="ProtNLM"/>
    </source>
</evidence>
<name>A0A9P8L8Z7_9PEZI</name>
<feature type="compositionally biased region" description="Polar residues" evidence="1">
    <location>
        <begin position="90"/>
        <end position="100"/>
    </location>
</feature>
<evidence type="ECO:0000313" key="3">
    <source>
        <dbReference type="Proteomes" id="UP000750711"/>
    </source>
</evidence>
<dbReference type="AlphaFoldDB" id="A0A9P8L8Z7"/>
<dbReference type="EMBL" id="JAGHQM010001097">
    <property type="protein sequence ID" value="KAH0556428.1"/>
    <property type="molecule type" value="Genomic_DNA"/>
</dbReference>
<keyword evidence="3" id="KW-1185">Reference proteome</keyword>
<protein>
    <recommendedName>
        <fullName evidence="4">DUF1765-domain-containing protein</fullName>
    </recommendedName>
</protein>
<feature type="compositionally biased region" description="Polar residues" evidence="1">
    <location>
        <begin position="926"/>
        <end position="935"/>
    </location>
</feature>
<evidence type="ECO:0000256" key="1">
    <source>
        <dbReference type="SAM" id="MobiDB-lite"/>
    </source>
</evidence>
<reference evidence="2" key="1">
    <citation type="submission" date="2021-03" db="EMBL/GenBank/DDBJ databases">
        <title>Comparative genomics and phylogenomic investigation of the class Geoglossomycetes provide insights into ecological specialization and systematics.</title>
        <authorList>
            <person name="Melie T."/>
            <person name="Pirro S."/>
            <person name="Miller A.N."/>
            <person name="Quandt A."/>
        </authorList>
    </citation>
    <scope>NUCLEOTIDE SEQUENCE</scope>
    <source>
        <strain evidence="2">CAQ_001_2017</strain>
    </source>
</reference>
<dbReference type="Proteomes" id="UP000750711">
    <property type="component" value="Unassembled WGS sequence"/>
</dbReference>
<feature type="compositionally biased region" description="Polar residues" evidence="1">
    <location>
        <begin position="173"/>
        <end position="193"/>
    </location>
</feature>
<feature type="region of interest" description="Disordered" evidence="1">
    <location>
        <begin position="917"/>
        <end position="969"/>
    </location>
</feature>
<dbReference type="PANTHER" id="PTHR37988:SF1">
    <property type="entry name" value="UPF0592 MEMBRANE PROTEIN C7D4.03C"/>
    <property type="match status" value="1"/>
</dbReference>
<feature type="region of interest" description="Disordered" evidence="1">
    <location>
        <begin position="1"/>
        <end position="23"/>
    </location>
</feature>
<gene>
    <name evidence="2" type="ORF">GP486_005652</name>
</gene>
<sequence>MASYPRDSSPTDVSPGDGASIPRSASLTYLPLVNGTTPEETFTPPLKRNLSENVLAALPGEYERHSFSDPLPRVTPAHQGLPLDDRVLQQKTAKSSTPKITMSKFRHSSEKIMGDTSYESKTTSKLRKHDTPEQKTRGVPGSFASFARKSWMVAPSSRSPSPSRRKYLEEADQATSPPVLSPGTSKTPSPQLNGDSKSKDSGDVKGSKATPKKSSPLQNRLSRRSSKQSLFKASSLERMPSIRSSFSSERLQSLPAEASRKKDELWSVFRSLDSDFNKFQSKSSALKANVVRSSLLPFLRNYAQHHSNKNLRPEDLDRRTNILNKWWTGLLESLGGKINMTISGTDRPVLLEGITGIMTRPEWRLSPSSFAPLADQSFRNNPKSRSTSSLESSASEFITESVHHNVRNMFIQNLLAQVRFVVDKMSLKQAPSSLVTFCGKALAYAFYFCPGIAEALVRLWAVPPGAIRRVLNEFKVDRTADMKKISENIVLGFPNALEALGFASYASTMKHLRKRPTLPVGTDIPCDGPWLGRWCGRDSDLFFVFCKYYHILLAEFLPPEIGVRERASSPAFVIVHAQILTILDATIHRRQGIENSGAAPPTTFDDVLAGVDSPVATLPLSSVNVARSVPENRLIILLRDLLSERQLDIGVARHNFAEAFSDLLKAAARNISVFDHSSCFTLCDFMDEAIPILVRYQSNSTQSRDYVDWDFWLDVCKQMVESQNSMTVLRLFGFLFGIWGIISSDEQRKDTLCLGWLLSETIFDKYFNHWCPMVRAYYMRLLCWRVARYDGSASEADVKIFEALLRRLRKTWSDFLYLRDKCSAENLLPPSTAPCNPAPGRRLLIMRNDTQIDPDAVFLSFDGVFPSLSNQPTAYREHSRLDGDRVRTMEPSDSPPRKRWGLLRNILPFSSPLSDGFKFEDGADTSKPTSSTVTPGSPVDNSEDSNGNPTQKATPTSKDVGTKQEASQHRYRSFKFSLEWMEKPNYTGKDRRLSPPRLPMPAQTFLQSKAPETDLIPNQEPGTRPSECSKYSGRALAEWAVVVVECQNFFERRKAEGVPTDEFVETPSLGVETFRKLG</sequence>
<comment type="caution">
    <text evidence="2">The sequence shown here is derived from an EMBL/GenBank/DDBJ whole genome shotgun (WGS) entry which is preliminary data.</text>
</comment>
<organism evidence="2 3">
    <name type="scientific">Trichoglossum hirsutum</name>
    <dbReference type="NCBI Taxonomy" id="265104"/>
    <lineage>
        <taxon>Eukaryota</taxon>
        <taxon>Fungi</taxon>
        <taxon>Dikarya</taxon>
        <taxon>Ascomycota</taxon>
        <taxon>Pezizomycotina</taxon>
        <taxon>Geoglossomycetes</taxon>
        <taxon>Geoglossales</taxon>
        <taxon>Geoglossaceae</taxon>
        <taxon>Trichoglossum</taxon>
    </lineage>
</organism>